<feature type="region of interest" description="Disordered" evidence="1">
    <location>
        <begin position="1"/>
        <end position="69"/>
    </location>
</feature>
<feature type="compositionally biased region" description="Acidic residues" evidence="1">
    <location>
        <begin position="36"/>
        <end position="68"/>
    </location>
</feature>
<dbReference type="EMBL" id="JABBWK010000051">
    <property type="protein sequence ID" value="KAG1896850.1"/>
    <property type="molecule type" value="Genomic_DNA"/>
</dbReference>
<dbReference type="InterPro" id="IPR045341">
    <property type="entry name" value="DUF6532"/>
</dbReference>
<feature type="region of interest" description="Disordered" evidence="1">
    <location>
        <begin position="549"/>
        <end position="620"/>
    </location>
</feature>
<comment type="caution">
    <text evidence="3">The sequence shown here is derived from an EMBL/GenBank/DDBJ whole genome shotgun (WGS) entry which is preliminary data.</text>
</comment>
<dbReference type="GeneID" id="64661914"/>
<evidence type="ECO:0000313" key="3">
    <source>
        <dbReference type="EMBL" id="KAG1896850.1"/>
    </source>
</evidence>
<organism evidence="3 4">
    <name type="scientific">Suillus fuscotomentosus</name>
    <dbReference type="NCBI Taxonomy" id="1912939"/>
    <lineage>
        <taxon>Eukaryota</taxon>
        <taxon>Fungi</taxon>
        <taxon>Dikarya</taxon>
        <taxon>Basidiomycota</taxon>
        <taxon>Agaricomycotina</taxon>
        <taxon>Agaricomycetes</taxon>
        <taxon>Agaricomycetidae</taxon>
        <taxon>Boletales</taxon>
        <taxon>Suillineae</taxon>
        <taxon>Suillaceae</taxon>
        <taxon>Suillus</taxon>
    </lineage>
</organism>
<dbReference type="AlphaFoldDB" id="A0AAD4HGK0"/>
<evidence type="ECO:0000259" key="2">
    <source>
        <dbReference type="Pfam" id="PF20149"/>
    </source>
</evidence>
<keyword evidence="4" id="KW-1185">Reference proteome</keyword>
<evidence type="ECO:0000256" key="1">
    <source>
        <dbReference type="SAM" id="MobiDB-lite"/>
    </source>
</evidence>
<feature type="domain" description="DUF6532" evidence="2">
    <location>
        <begin position="284"/>
        <end position="377"/>
    </location>
</feature>
<feature type="region of interest" description="Disordered" evidence="1">
    <location>
        <begin position="170"/>
        <end position="190"/>
    </location>
</feature>
<feature type="compositionally biased region" description="Basic and acidic residues" evidence="1">
    <location>
        <begin position="599"/>
        <end position="620"/>
    </location>
</feature>
<feature type="region of interest" description="Disordered" evidence="1">
    <location>
        <begin position="509"/>
        <end position="534"/>
    </location>
</feature>
<dbReference type="Proteomes" id="UP001195769">
    <property type="component" value="Unassembled WGS sequence"/>
</dbReference>
<proteinExistence type="predicted"/>
<evidence type="ECO:0000313" key="4">
    <source>
        <dbReference type="Proteomes" id="UP001195769"/>
    </source>
</evidence>
<accession>A0AAD4HGK0</accession>
<reference evidence="3" key="1">
    <citation type="journal article" date="2020" name="New Phytol.">
        <title>Comparative genomics reveals dynamic genome evolution in host specialist ectomycorrhizal fungi.</title>
        <authorList>
            <person name="Lofgren L.A."/>
            <person name="Nguyen N.H."/>
            <person name="Vilgalys R."/>
            <person name="Ruytinx J."/>
            <person name="Liao H.L."/>
            <person name="Branco S."/>
            <person name="Kuo A."/>
            <person name="LaButti K."/>
            <person name="Lipzen A."/>
            <person name="Andreopoulos W."/>
            <person name="Pangilinan J."/>
            <person name="Riley R."/>
            <person name="Hundley H."/>
            <person name="Na H."/>
            <person name="Barry K."/>
            <person name="Grigoriev I.V."/>
            <person name="Stajich J.E."/>
            <person name="Kennedy P.G."/>
        </authorList>
    </citation>
    <scope>NUCLEOTIDE SEQUENCE</scope>
    <source>
        <strain evidence="3">FC203</strain>
    </source>
</reference>
<dbReference type="RefSeq" id="XP_041222426.1">
    <property type="nucleotide sequence ID" value="XM_041367616.1"/>
</dbReference>
<sequence>MQPNTTFHKNLDPALLSAGDVCSGAGHTGSESSEASTDDDDDDDDGGHTDDDEEEDEEEEEEEGDVEGQEVRWGAAHGHLTAHPGFSKEVEPSQPWVTTALPIDFEFQRSHNEDDNMAEKNLAAGTSSDNGNMIQPTETIPDDVLQLHHKRNGHPHLPNPVVLNLLCQAETKPPNSKPSDTNTKARKVSAKITGEGPKATQLGWYGPHWKRFLEEMKGECCEPSLRFLQLHLYNGSKAANKSKAPDYKPEMAKLIYRHGAQDLKKIAISITPSMYDLILPSHVPPQEHLGKTRNVAHPALHEAAILFFYTGSYHIAHRRPEVFCEQLPLECLALVCTAFNCILNSLVKNGNGKLYLKFSAKEYKSIYIKMLGLLNNIIRDPYHRPKLVEQLHSGGSPWELPYLIHSTPSSLLNNILATNDLLATMGIVSPEYINHRRFKSLNGFYFVVATFLSNVPDSHSHLSVLNVSLQVISSFHVWKWYIQGPISTLPAVQMSCALRPDGQLKDAKDIKWYNNPDDDSPMLPSPPPATSNGKITAFMSCRLGRAIKPTEKISPEGWPAPKRIQTGSHLNHHGDNDDEEPPAAEGLSDKEEEEDKEEACERTKALGDEDGEHHRPMKKDECSADLKTIFTQEKGHMNPHTQEHEDGWWCEICRGNDVPSGQCFFKCSISTCCTHIACNPKFHFPLYRDCCNERGITIHGHAIPLNSKSTDGVQHTLHASLAPKVAEFTKSGLMDYIVELIVSEDKVFQLICHIPYIHASLPDFGP</sequence>
<dbReference type="Pfam" id="PF20149">
    <property type="entry name" value="DUF6532"/>
    <property type="match status" value="1"/>
</dbReference>
<gene>
    <name evidence="3" type="ORF">F5891DRAFT_1192505</name>
</gene>
<name>A0AAD4HGK0_9AGAM</name>
<feature type="compositionally biased region" description="Polar residues" evidence="1">
    <location>
        <begin position="173"/>
        <end position="182"/>
    </location>
</feature>
<protein>
    <recommendedName>
        <fullName evidence="2">DUF6532 domain-containing protein</fullName>
    </recommendedName>
</protein>